<dbReference type="RefSeq" id="WP_172354118.1">
    <property type="nucleotide sequence ID" value="NZ_CP053661.1"/>
</dbReference>
<evidence type="ECO:0000256" key="8">
    <source>
        <dbReference type="ARBA" id="ARBA00022833"/>
    </source>
</evidence>
<keyword evidence="3 9" id="KW-0698">rRNA processing</keyword>
<keyword evidence="9" id="KW-0963">Cytoplasm</keyword>
<feature type="binding site" evidence="9">
    <location>
        <position position="174"/>
    </location>
    <ligand>
        <name>Zn(2+)</name>
        <dbReference type="ChEBI" id="CHEBI:29105"/>
        <note>catalytic</note>
    </ligand>
</feature>
<dbReference type="PANTHER" id="PTHR46986">
    <property type="entry name" value="ENDORIBONUCLEASE YBEY, CHLOROPLASTIC"/>
    <property type="match status" value="1"/>
</dbReference>
<dbReference type="PROSITE" id="PS01306">
    <property type="entry name" value="UPF0054"/>
    <property type="match status" value="1"/>
</dbReference>
<dbReference type="InterPro" id="IPR020549">
    <property type="entry name" value="YbeY_CS"/>
</dbReference>
<dbReference type="GO" id="GO:0005737">
    <property type="term" value="C:cytoplasm"/>
    <property type="evidence" value="ECO:0007669"/>
    <property type="project" value="UniProtKB-SubCell"/>
</dbReference>
<evidence type="ECO:0000256" key="2">
    <source>
        <dbReference type="ARBA" id="ARBA00022517"/>
    </source>
</evidence>
<sequence length="207" mass="22745">MIPEFPGRADIPEASGVARSAAEVWTGVPEAQSVQETSGEILREISVEVDVQEEGAIASPVPQDTWITWFQTWLTALAPDLSPIGAYELSLRLTTDAEIHQLNAQYRQIDRPTDVLSFSATESGVTLPAGLLAEEPFPLGDIIISLDTAAAQAQQRHHTLTEELAWLATHGLLHLLGWDHPDEAHLQKMLQQQVNLLQTVALEVQYD</sequence>
<evidence type="ECO:0000313" key="10">
    <source>
        <dbReference type="EMBL" id="QKD81726.1"/>
    </source>
</evidence>
<comment type="function">
    <text evidence="9">Single strand-specific metallo-endoribonuclease involved in late-stage 70S ribosome quality control and in maturation of the 3' terminus of the 16S rRNA.</text>
</comment>
<dbReference type="GO" id="GO:0008270">
    <property type="term" value="F:zinc ion binding"/>
    <property type="evidence" value="ECO:0007669"/>
    <property type="project" value="UniProtKB-UniRule"/>
</dbReference>
<name>A0A6M8BCB5_9CYAN</name>
<dbReference type="Gene3D" id="3.40.390.30">
    <property type="entry name" value="Metalloproteases ('zincins'), catalytic domain"/>
    <property type="match status" value="1"/>
</dbReference>
<dbReference type="NCBIfam" id="TIGR00043">
    <property type="entry name" value="rRNA maturation RNase YbeY"/>
    <property type="match status" value="1"/>
</dbReference>
<evidence type="ECO:0000256" key="4">
    <source>
        <dbReference type="ARBA" id="ARBA00022722"/>
    </source>
</evidence>
<dbReference type="GO" id="GO:0004222">
    <property type="term" value="F:metalloendopeptidase activity"/>
    <property type="evidence" value="ECO:0007669"/>
    <property type="project" value="InterPro"/>
</dbReference>
<dbReference type="InterPro" id="IPR023091">
    <property type="entry name" value="MetalPrtase_cat_dom_sf_prd"/>
</dbReference>
<protein>
    <recommendedName>
        <fullName evidence="9">Endoribonuclease YbeY</fullName>
        <ecNumber evidence="9">3.1.-.-</ecNumber>
    </recommendedName>
</protein>
<comment type="similarity">
    <text evidence="1 9">Belongs to the endoribonuclease YbeY family.</text>
</comment>
<evidence type="ECO:0000256" key="7">
    <source>
        <dbReference type="ARBA" id="ARBA00022801"/>
    </source>
</evidence>
<keyword evidence="7 9" id="KW-0378">Hydrolase</keyword>
<dbReference type="AlphaFoldDB" id="A0A6M8BCB5"/>
<dbReference type="EC" id="3.1.-.-" evidence="9"/>
<dbReference type="Proteomes" id="UP000505210">
    <property type="component" value="Chromosome"/>
</dbReference>
<dbReference type="GO" id="GO:0006364">
    <property type="term" value="P:rRNA processing"/>
    <property type="evidence" value="ECO:0007669"/>
    <property type="project" value="UniProtKB-UniRule"/>
</dbReference>
<accession>A0A6M8BCB5</accession>
<evidence type="ECO:0000256" key="5">
    <source>
        <dbReference type="ARBA" id="ARBA00022723"/>
    </source>
</evidence>
<dbReference type="SUPFAM" id="SSF55486">
    <property type="entry name" value="Metalloproteases ('zincins'), catalytic domain"/>
    <property type="match status" value="1"/>
</dbReference>
<dbReference type="InterPro" id="IPR002036">
    <property type="entry name" value="YbeY"/>
</dbReference>
<keyword evidence="11" id="KW-1185">Reference proteome</keyword>
<evidence type="ECO:0000256" key="3">
    <source>
        <dbReference type="ARBA" id="ARBA00022552"/>
    </source>
</evidence>
<comment type="subcellular location">
    <subcellularLocation>
        <location evidence="9">Cytoplasm</location>
    </subcellularLocation>
</comment>
<dbReference type="KEGG" id="theu:HPC62_05540"/>
<comment type="cofactor">
    <cofactor evidence="9">
        <name>Zn(2+)</name>
        <dbReference type="ChEBI" id="CHEBI:29105"/>
    </cofactor>
    <text evidence="9">Binds 1 zinc ion.</text>
</comment>
<dbReference type="PANTHER" id="PTHR46986:SF1">
    <property type="entry name" value="ENDORIBONUCLEASE YBEY, CHLOROPLASTIC"/>
    <property type="match status" value="1"/>
</dbReference>
<gene>
    <name evidence="9 10" type="primary">ybeY</name>
    <name evidence="10" type="ORF">HPC62_05540</name>
</gene>
<dbReference type="EMBL" id="CP053661">
    <property type="protein sequence ID" value="QKD81726.1"/>
    <property type="molecule type" value="Genomic_DNA"/>
</dbReference>
<dbReference type="HAMAP" id="MF_00009">
    <property type="entry name" value="Endoribonucl_YbeY"/>
    <property type="match status" value="1"/>
</dbReference>
<proteinExistence type="inferred from homology"/>
<keyword evidence="5 9" id="KW-0479">Metal-binding</keyword>
<feature type="binding site" evidence="9">
    <location>
        <position position="180"/>
    </location>
    <ligand>
        <name>Zn(2+)</name>
        <dbReference type="ChEBI" id="CHEBI:29105"/>
        <note>catalytic</note>
    </ligand>
</feature>
<keyword evidence="6 9" id="KW-0255">Endonuclease</keyword>
<evidence type="ECO:0000256" key="6">
    <source>
        <dbReference type="ARBA" id="ARBA00022759"/>
    </source>
</evidence>
<keyword evidence="2 9" id="KW-0690">Ribosome biogenesis</keyword>
<organism evidence="10 11">
    <name type="scientific">Thermoleptolyngbya sichuanensis A183</name>
    <dbReference type="NCBI Taxonomy" id="2737172"/>
    <lineage>
        <taxon>Bacteria</taxon>
        <taxon>Bacillati</taxon>
        <taxon>Cyanobacteriota</taxon>
        <taxon>Cyanophyceae</taxon>
        <taxon>Oculatellales</taxon>
        <taxon>Oculatellaceae</taxon>
        <taxon>Thermoleptolyngbya</taxon>
        <taxon>Thermoleptolyngbya sichuanensis</taxon>
    </lineage>
</organism>
<keyword evidence="8 9" id="KW-0862">Zinc</keyword>
<reference evidence="10 11" key="1">
    <citation type="submission" date="2020-05" db="EMBL/GenBank/DDBJ databases">
        <title>Complete genome sequence of of a novel Thermoleptolyngbya strain isolated from hot springs of Ganzi, Sichuan China.</title>
        <authorList>
            <person name="Tang J."/>
            <person name="Daroch M."/>
            <person name="Li L."/>
            <person name="Waleron K."/>
            <person name="Waleron M."/>
            <person name="Waleron M."/>
        </authorList>
    </citation>
    <scope>NUCLEOTIDE SEQUENCE [LARGE SCALE GENOMIC DNA]</scope>
    <source>
        <strain evidence="10 11">PKUAC-SCTA183</strain>
    </source>
</reference>
<evidence type="ECO:0000256" key="1">
    <source>
        <dbReference type="ARBA" id="ARBA00010875"/>
    </source>
</evidence>
<dbReference type="GO" id="GO:0004521">
    <property type="term" value="F:RNA endonuclease activity"/>
    <property type="evidence" value="ECO:0007669"/>
    <property type="project" value="UniProtKB-UniRule"/>
</dbReference>
<keyword evidence="4 9" id="KW-0540">Nuclease</keyword>
<dbReference type="Pfam" id="PF02130">
    <property type="entry name" value="YbeY"/>
    <property type="match status" value="1"/>
</dbReference>
<evidence type="ECO:0000256" key="9">
    <source>
        <dbReference type="HAMAP-Rule" id="MF_00009"/>
    </source>
</evidence>
<feature type="binding site" evidence="9">
    <location>
        <position position="170"/>
    </location>
    <ligand>
        <name>Zn(2+)</name>
        <dbReference type="ChEBI" id="CHEBI:29105"/>
        <note>catalytic</note>
    </ligand>
</feature>
<evidence type="ECO:0000313" key="11">
    <source>
        <dbReference type="Proteomes" id="UP000505210"/>
    </source>
</evidence>